<keyword evidence="4" id="KW-1185">Reference proteome</keyword>
<evidence type="ECO:0000313" key="3">
    <source>
        <dbReference type="EMBL" id="KAJ1606462.1"/>
    </source>
</evidence>
<name>A0ABQ8P3F9_9CRYT</name>
<feature type="region of interest" description="Disordered" evidence="1">
    <location>
        <begin position="90"/>
        <end position="198"/>
    </location>
</feature>
<feature type="compositionally biased region" description="Acidic residues" evidence="1">
    <location>
        <begin position="187"/>
        <end position="198"/>
    </location>
</feature>
<keyword evidence="2" id="KW-0812">Transmembrane</keyword>
<evidence type="ECO:0008006" key="5">
    <source>
        <dbReference type="Google" id="ProtNLM"/>
    </source>
</evidence>
<feature type="compositionally biased region" description="Low complexity" evidence="1">
    <location>
        <begin position="124"/>
        <end position="138"/>
    </location>
</feature>
<feature type="transmembrane region" description="Helical" evidence="2">
    <location>
        <begin position="24"/>
        <end position="43"/>
    </location>
</feature>
<dbReference type="EMBL" id="JAPCXB010000141">
    <property type="protein sequence ID" value="KAJ1606462.1"/>
    <property type="molecule type" value="Genomic_DNA"/>
</dbReference>
<dbReference type="Proteomes" id="UP001071777">
    <property type="component" value="Unassembled WGS sequence"/>
</dbReference>
<evidence type="ECO:0000256" key="2">
    <source>
        <dbReference type="SAM" id="Phobius"/>
    </source>
</evidence>
<keyword evidence="2" id="KW-0472">Membrane</keyword>
<accession>A0ABQ8P3F9</accession>
<keyword evidence="2" id="KW-1133">Transmembrane helix</keyword>
<gene>
    <name evidence="3" type="ORF">OJ252_3165</name>
</gene>
<evidence type="ECO:0000256" key="1">
    <source>
        <dbReference type="SAM" id="MobiDB-lite"/>
    </source>
</evidence>
<reference evidence="3" key="1">
    <citation type="submission" date="2022-10" db="EMBL/GenBank/DDBJ databases">
        <title>Adaptive evolution leads to modifications in subtelomeric GC content in a zoonotic Cryptosporidium species.</title>
        <authorList>
            <person name="Li J."/>
            <person name="Feng Y."/>
            <person name="Xiao L."/>
        </authorList>
    </citation>
    <scope>NUCLEOTIDE SEQUENCE</scope>
    <source>
        <strain evidence="3">25894</strain>
    </source>
</reference>
<protein>
    <recommendedName>
        <fullName evidence="5">Transmembrane protein</fullName>
    </recommendedName>
</protein>
<comment type="caution">
    <text evidence="3">The sequence shown here is derived from an EMBL/GenBank/DDBJ whole genome shotgun (WGS) entry which is preliminary data.</text>
</comment>
<evidence type="ECO:0000313" key="4">
    <source>
        <dbReference type="Proteomes" id="UP001071777"/>
    </source>
</evidence>
<organism evidence="3 4">
    <name type="scientific">Cryptosporidium canis</name>
    <dbReference type="NCBI Taxonomy" id="195482"/>
    <lineage>
        <taxon>Eukaryota</taxon>
        <taxon>Sar</taxon>
        <taxon>Alveolata</taxon>
        <taxon>Apicomplexa</taxon>
        <taxon>Conoidasida</taxon>
        <taxon>Coccidia</taxon>
        <taxon>Eucoccidiorida</taxon>
        <taxon>Eimeriorina</taxon>
        <taxon>Cryptosporidiidae</taxon>
        <taxon>Cryptosporidium</taxon>
    </lineage>
</organism>
<proteinExistence type="predicted"/>
<sequence length="198" mass="21913">MVNLSIRQLGDKLHNFQFGEKMHALRLLFISSFLISVLSVLLVTNKGTDSFVAVSHLQVRIPGIWDLICCFKNRGSASLEWNYEEMKSHDPNAPVQLTGFRYKDDSDPQPSEVPQDQEEDNNNGVSCFCVGSSSGPGSSKKRNSDRGSGRQTSTDQEPTEVYVARFKGFTTTETVRPPSPAPGMDGWDTDDSSLGDLY</sequence>